<organism evidence="2 3">
    <name type="scientific">Castanea mollissima</name>
    <name type="common">Chinese chestnut</name>
    <dbReference type="NCBI Taxonomy" id="60419"/>
    <lineage>
        <taxon>Eukaryota</taxon>
        <taxon>Viridiplantae</taxon>
        <taxon>Streptophyta</taxon>
        <taxon>Embryophyta</taxon>
        <taxon>Tracheophyta</taxon>
        <taxon>Spermatophyta</taxon>
        <taxon>Magnoliopsida</taxon>
        <taxon>eudicotyledons</taxon>
        <taxon>Gunneridae</taxon>
        <taxon>Pentapetalae</taxon>
        <taxon>rosids</taxon>
        <taxon>fabids</taxon>
        <taxon>Fagales</taxon>
        <taxon>Fagaceae</taxon>
        <taxon>Castanea</taxon>
    </lineage>
</organism>
<feature type="compositionally biased region" description="Polar residues" evidence="1">
    <location>
        <begin position="57"/>
        <end position="68"/>
    </location>
</feature>
<keyword evidence="3" id="KW-1185">Reference proteome</keyword>
<proteinExistence type="predicted"/>
<accession>A0A8J4QG71</accession>
<protein>
    <submittedName>
        <fullName evidence="2">Uncharacterized protein</fullName>
    </submittedName>
</protein>
<name>A0A8J4QG71_9ROSI</name>
<evidence type="ECO:0000256" key="1">
    <source>
        <dbReference type="SAM" id="MobiDB-lite"/>
    </source>
</evidence>
<sequence length="112" mass="12560">MALQKRPPSMYTYQRKNLFLSNWSPETGIHLKSQPNSRQEDASPNSSTPLPPNSASQYWQTASETPSSPVDGLWGTITSLKENILDKIVMFDPVSHKQRGPKARHDHPSCIS</sequence>
<feature type="region of interest" description="Disordered" evidence="1">
    <location>
        <begin position="26"/>
        <end position="72"/>
    </location>
</feature>
<feature type="region of interest" description="Disordered" evidence="1">
    <location>
        <begin position="93"/>
        <end position="112"/>
    </location>
</feature>
<comment type="caution">
    <text evidence="2">The sequence shown here is derived from an EMBL/GenBank/DDBJ whole genome shotgun (WGS) entry which is preliminary data.</text>
</comment>
<evidence type="ECO:0000313" key="3">
    <source>
        <dbReference type="Proteomes" id="UP000737018"/>
    </source>
</evidence>
<feature type="compositionally biased region" description="Low complexity" evidence="1">
    <location>
        <begin position="42"/>
        <end position="56"/>
    </location>
</feature>
<evidence type="ECO:0000313" key="2">
    <source>
        <dbReference type="EMBL" id="KAF3953400.1"/>
    </source>
</evidence>
<dbReference type="EMBL" id="JRKL02004093">
    <property type="protein sequence ID" value="KAF3953400.1"/>
    <property type="molecule type" value="Genomic_DNA"/>
</dbReference>
<feature type="compositionally biased region" description="Basic residues" evidence="1">
    <location>
        <begin position="96"/>
        <end position="105"/>
    </location>
</feature>
<dbReference type="AlphaFoldDB" id="A0A8J4QG71"/>
<gene>
    <name evidence="2" type="ORF">CMV_021153</name>
</gene>
<dbReference type="Proteomes" id="UP000737018">
    <property type="component" value="Unassembled WGS sequence"/>
</dbReference>
<reference evidence="2" key="1">
    <citation type="submission" date="2020-03" db="EMBL/GenBank/DDBJ databases">
        <title>Castanea mollissima Vanexum genome sequencing.</title>
        <authorList>
            <person name="Staton M."/>
        </authorList>
    </citation>
    <scope>NUCLEOTIDE SEQUENCE</scope>
    <source>
        <tissue evidence="2">Leaf</tissue>
    </source>
</reference>